<sequence>MFIKTGIKLSIVCMSLIISACDSFKNDSLKNICSHYPELCSDLYIIGDCRFKRTTVIRARYYDHIEPNEIHTRQLLSELDEYQACLEMTLHLQFTRNKQRKDQRLHNYLTAQDLMKANLQANKQNQDPMLAYYLWTHHQDLYARRIFLSAATQKDITDPKLLFKLATVNSKNAPQQALNIFYKGLSVSDSLQEIPLSSFVHMMTLFYQHKQFNEAYIWALIAKEEDKNNEFPINLTLILNKGIVGGKSSLLNENALQIKAKKYYQQLTLGEFEQTAPILRSLTTG</sequence>
<gene>
    <name evidence="1" type="ORF">GCM10007916_27060</name>
</gene>
<accession>A0ABQ6E2N0</accession>
<reference evidence="2" key="1">
    <citation type="journal article" date="2019" name="Int. J. Syst. Evol. Microbiol.">
        <title>The Global Catalogue of Microorganisms (GCM) 10K type strain sequencing project: providing services to taxonomists for standard genome sequencing and annotation.</title>
        <authorList>
            <consortium name="The Broad Institute Genomics Platform"/>
            <consortium name="The Broad Institute Genome Sequencing Center for Infectious Disease"/>
            <person name="Wu L."/>
            <person name="Ma J."/>
        </authorList>
    </citation>
    <scope>NUCLEOTIDE SEQUENCE [LARGE SCALE GENOMIC DNA]</scope>
    <source>
        <strain evidence="2">NBRC 103166</strain>
    </source>
</reference>
<dbReference type="PROSITE" id="PS51257">
    <property type="entry name" value="PROKAR_LIPOPROTEIN"/>
    <property type="match status" value="1"/>
</dbReference>
<dbReference type="RefSeq" id="WP_284204745.1">
    <property type="nucleotide sequence ID" value="NZ_BSPQ01000013.1"/>
</dbReference>
<comment type="caution">
    <text evidence="1">The sequence shown here is derived from an EMBL/GenBank/DDBJ whole genome shotgun (WGS) entry which is preliminary data.</text>
</comment>
<dbReference type="Proteomes" id="UP001157353">
    <property type="component" value="Unassembled WGS sequence"/>
</dbReference>
<proteinExistence type="predicted"/>
<evidence type="ECO:0000313" key="2">
    <source>
        <dbReference type="Proteomes" id="UP001157353"/>
    </source>
</evidence>
<keyword evidence="2" id="KW-1185">Reference proteome</keyword>
<evidence type="ECO:0000313" key="1">
    <source>
        <dbReference type="EMBL" id="GLS91637.1"/>
    </source>
</evidence>
<dbReference type="Pfam" id="PF11207">
    <property type="entry name" value="DUF2989"/>
    <property type="match status" value="1"/>
</dbReference>
<dbReference type="EMBL" id="BSPQ01000013">
    <property type="protein sequence ID" value="GLS91637.1"/>
    <property type="molecule type" value="Genomic_DNA"/>
</dbReference>
<evidence type="ECO:0008006" key="3">
    <source>
        <dbReference type="Google" id="ProtNLM"/>
    </source>
</evidence>
<protein>
    <recommendedName>
        <fullName evidence="3">DUF2989 domain-containing protein</fullName>
    </recommendedName>
</protein>
<dbReference type="InterPro" id="IPR021372">
    <property type="entry name" value="DUF2989"/>
</dbReference>
<name>A0ABQ6E2N0_9GAMM</name>
<organism evidence="1 2">
    <name type="scientific">Psychromonas marina</name>
    <dbReference type="NCBI Taxonomy" id="88364"/>
    <lineage>
        <taxon>Bacteria</taxon>
        <taxon>Pseudomonadati</taxon>
        <taxon>Pseudomonadota</taxon>
        <taxon>Gammaproteobacteria</taxon>
        <taxon>Alteromonadales</taxon>
        <taxon>Psychromonadaceae</taxon>
        <taxon>Psychromonas</taxon>
    </lineage>
</organism>